<reference evidence="1" key="1">
    <citation type="submission" date="2018-05" db="EMBL/GenBank/DDBJ databases">
        <authorList>
            <person name="Lanie J.A."/>
            <person name="Ng W.-L."/>
            <person name="Kazmierczak K.M."/>
            <person name="Andrzejewski T.M."/>
            <person name="Davidsen T.M."/>
            <person name="Wayne K.J."/>
            <person name="Tettelin H."/>
            <person name="Glass J.I."/>
            <person name="Rusch D."/>
            <person name="Podicherti R."/>
            <person name="Tsui H.-C.T."/>
            <person name="Winkler M.E."/>
        </authorList>
    </citation>
    <scope>NUCLEOTIDE SEQUENCE</scope>
</reference>
<accession>A0A382HYH6</accession>
<sequence>MVSKANLQSLSQGFPSFDDRIDNELDNMIQHYHRSFRHDRFQPNILLVGLNRA</sequence>
<dbReference type="EMBL" id="UINC01063738">
    <property type="protein sequence ID" value="SVB91683.1"/>
    <property type="molecule type" value="Genomic_DNA"/>
</dbReference>
<dbReference type="AlphaFoldDB" id="A0A382HYH6"/>
<organism evidence="1">
    <name type="scientific">marine metagenome</name>
    <dbReference type="NCBI Taxonomy" id="408172"/>
    <lineage>
        <taxon>unclassified sequences</taxon>
        <taxon>metagenomes</taxon>
        <taxon>ecological metagenomes</taxon>
    </lineage>
</organism>
<name>A0A382HYH6_9ZZZZ</name>
<proteinExistence type="predicted"/>
<protein>
    <submittedName>
        <fullName evidence="1">Uncharacterized protein</fullName>
    </submittedName>
</protein>
<evidence type="ECO:0000313" key="1">
    <source>
        <dbReference type="EMBL" id="SVB91683.1"/>
    </source>
</evidence>
<gene>
    <name evidence="1" type="ORF">METZ01_LOCUS244537</name>
</gene>